<dbReference type="PANTHER" id="PTHR30273:SF2">
    <property type="entry name" value="PROTEIN FECR"/>
    <property type="match status" value="1"/>
</dbReference>
<evidence type="ECO:0000256" key="2">
    <source>
        <dbReference type="SAM" id="Phobius"/>
    </source>
</evidence>
<sequence>MPAGRHRPYRTGKRPPVTMPEQAEDERALLLDEAMDWFMRLRDAPAEPELFRQWEAWLQTSDAHAAAWTRICRSWAALGERTACPPASTRAVHRAGMLPRRVSRRGLGLATAALLCAGLTAAIFGPFLQTRLEADFHTGAGQTQVVMLADGSRVTLAPQTALAEDFDSQSRQVRLLAGEAFFEVERDATRPFVVAARDASVRVLGTAFGVRDTGQGTRVELAHGAITLTLGRATGGQEIALAPGDVVTVDRRLGRAERSQVDPAEIALWREGSLSVTNQTFGDVVSLIQRQSHAWIVVADSTISSLRVTGLYDLHDPDKALDALAAPFDLKVRTLSPYLRVISKD</sequence>
<protein>
    <submittedName>
        <fullName evidence="5">FecR family protein</fullName>
    </submittedName>
</protein>
<feature type="region of interest" description="Disordered" evidence="1">
    <location>
        <begin position="1"/>
        <end position="22"/>
    </location>
</feature>
<dbReference type="InterPro" id="IPR006860">
    <property type="entry name" value="FecR"/>
</dbReference>
<dbReference type="EMBL" id="STGT01000004">
    <property type="protein sequence ID" value="THV12760.1"/>
    <property type="molecule type" value="Genomic_DNA"/>
</dbReference>
<dbReference type="InterPro" id="IPR012373">
    <property type="entry name" value="Ferrdict_sens_TM"/>
</dbReference>
<dbReference type="InterPro" id="IPR032623">
    <property type="entry name" value="FecR_N"/>
</dbReference>
<comment type="caution">
    <text evidence="5">The sequence shown here is derived from an EMBL/GenBank/DDBJ whole genome shotgun (WGS) entry which is preliminary data.</text>
</comment>
<organism evidence="5 6">
    <name type="scientific">Rhizobium rhizophilum</name>
    <dbReference type="NCBI Taxonomy" id="1850373"/>
    <lineage>
        <taxon>Bacteria</taxon>
        <taxon>Pseudomonadati</taxon>
        <taxon>Pseudomonadota</taxon>
        <taxon>Alphaproteobacteria</taxon>
        <taxon>Hyphomicrobiales</taxon>
        <taxon>Rhizobiaceae</taxon>
        <taxon>Rhizobium/Agrobacterium group</taxon>
        <taxon>Rhizobium</taxon>
    </lineage>
</organism>
<dbReference type="PANTHER" id="PTHR30273">
    <property type="entry name" value="PERIPLASMIC SIGNAL SENSOR AND SIGMA FACTOR ACTIVATOR FECR-RELATED"/>
    <property type="match status" value="1"/>
</dbReference>
<feature type="transmembrane region" description="Helical" evidence="2">
    <location>
        <begin position="107"/>
        <end position="128"/>
    </location>
</feature>
<evidence type="ECO:0000313" key="5">
    <source>
        <dbReference type="EMBL" id="THV12760.1"/>
    </source>
</evidence>
<keyword evidence="2" id="KW-0472">Membrane</keyword>
<evidence type="ECO:0000313" key="6">
    <source>
        <dbReference type="Proteomes" id="UP000309667"/>
    </source>
</evidence>
<proteinExistence type="predicted"/>
<dbReference type="Pfam" id="PF16220">
    <property type="entry name" value="DUF4880"/>
    <property type="match status" value="1"/>
</dbReference>
<dbReference type="Gene3D" id="2.60.120.1440">
    <property type="match status" value="1"/>
</dbReference>
<keyword evidence="2" id="KW-0812">Transmembrane</keyword>
<gene>
    <name evidence="5" type="ORF">E9677_18775</name>
</gene>
<feature type="compositionally biased region" description="Basic residues" evidence="1">
    <location>
        <begin position="1"/>
        <end position="13"/>
    </location>
</feature>
<dbReference type="Pfam" id="PF04773">
    <property type="entry name" value="FecR"/>
    <property type="match status" value="1"/>
</dbReference>
<dbReference type="PIRSF" id="PIRSF018266">
    <property type="entry name" value="FecR"/>
    <property type="match status" value="1"/>
</dbReference>
<dbReference type="Proteomes" id="UP000309667">
    <property type="component" value="Unassembled WGS sequence"/>
</dbReference>
<keyword evidence="2" id="KW-1133">Transmembrane helix</keyword>
<feature type="domain" description="FecR protein" evidence="3">
    <location>
        <begin position="136"/>
        <end position="226"/>
    </location>
</feature>
<reference evidence="5 6" key="1">
    <citation type="submission" date="2019-04" db="EMBL/GenBank/DDBJ databases">
        <title>Genome sequence of strain 7209-2.</title>
        <authorList>
            <person name="Gao J."/>
            <person name="Sun J."/>
        </authorList>
    </citation>
    <scope>NUCLEOTIDE SEQUENCE [LARGE SCALE GENOMIC DNA]</scope>
    <source>
        <strain evidence="5 6">7209-2</strain>
    </source>
</reference>
<evidence type="ECO:0000259" key="4">
    <source>
        <dbReference type="Pfam" id="PF16220"/>
    </source>
</evidence>
<evidence type="ECO:0000259" key="3">
    <source>
        <dbReference type="Pfam" id="PF04773"/>
    </source>
</evidence>
<accession>A0ABY2QSC5</accession>
<name>A0ABY2QSC5_9HYPH</name>
<feature type="domain" description="FecR N-terminal" evidence="4">
    <location>
        <begin position="32"/>
        <end position="73"/>
    </location>
</feature>
<keyword evidence="6" id="KW-1185">Reference proteome</keyword>
<evidence type="ECO:0000256" key="1">
    <source>
        <dbReference type="SAM" id="MobiDB-lite"/>
    </source>
</evidence>